<feature type="repeat" description="TPR" evidence="4">
    <location>
        <begin position="87"/>
        <end position="120"/>
    </location>
</feature>
<name>A0A1I4SR37_9BACT</name>
<evidence type="ECO:0000259" key="5">
    <source>
        <dbReference type="Pfam" id="PF13525"/>
    </source>
</evidence>
<keyword evidence="3" id="KW-0998">Cell outer membrane</keyword>
<protein>
    <submittedName>
        <fullName evidence="6">Beta-barrel assembly machine subunit BamD</fullName>
    </submittedName>
</protein>
<dbReference type="PROSITE" id="PS50005">
    <property type="entry name" value="TPR"/>
    <property type="match status" value="1"/>
</dbReference>
<dbReference type="Proteomes" id="UP000199611">
    <property type="component" value="Unassembled WGS sequence"/>
</dbReference>
<evidence type="ECO:0000256" key="1">
    <source>
        <dbReference type="ARBA" id="ARBA00022729"/>
    </source>
</evidence>
<evidence type="ECO:0000313" key="7">
    <source>
        <dbReference type="Proteomes" id="UP000199611"/>
    </source>
</evidence>
<dbReference type="PANTHER" id="PTHR37423:SF6">
    <property type="entry name" value="CELL DIVISION COORDINATOR CPOB"/>
    <property type="match status" value="1"/>
</dbReference>
<dbReference type="PANTHER" id="PTHR37423">
    <property type="entry name" value="SOLUBLE LYTIC MUREIN TRANSGLYCOSYLASE-RELATED"/>
    <property type="match status" value="1"/>
</dbReference>
<evidence type="ECO:0000256" key="2">
    <source>
        <dbReference type="ARBA" id="ARBA00023136"/>
    </source>
</evidence>
<dbReference type="InterPro" id="IPR019734">
    <property type="entry name" value="TPR_rpt"/>
</dbReference>
<reference evidence="6 7" key="1">
    <citation type="submission" date="2016-10" db="EMBL/GenBank/DDBJ databases">
        <authorList>
            <person name="de Groot N.N."/>
        </authorList>
    </citation>
    <scope>NUCLEOTIDE SEQUENCE [LARGE SCALE GENOMIC DNA]</scope>
    <source>
        <strain evidence="6 7">DSM 9990</strain>
    </source>
</reference>
<dbReference type="STRING" id="39841.SAMN05660836_01113"/>
<dbReference type="Pfam" id="PF13525">
    <property type="entry name" value="YfiO"/>
    <property type="match status" value="1"/>
</dbReference>
<evidence type="ECO:0000256" key="3">
    <source>
        <dbReference type="ARBA" id="ARBA00023237"/>
    </source>
</evidence>
<dbReference type="HAMAP" id="MF_00922">
    <property type="entry name" value="OM_assembly_BamD"/>
    <property type="match status" value="1"/>
</dbReference>
<proteinExistence type="inferred from homology"/>
<dbReference type="RefSeq" id="WP_093394095.1">
    <property type="nucleotide sequence ID" value="NZ_FOUU01000002.1"/>
</dbReference>
<dbReference type="SUPFAM" id="SSF48452">
    <property type="entry name" value="TPR-like"/>
    <property type="match status" value="1"/>
</dbReference>
<dbReference type="Gene3D" id="1.25.40.10">
    <property type="entry name" value="Tetratricopeptide repeat domain"/>
    <property type="match status" value="1"/>
</dbReference>
<evidence type="ECO:0000256" key="4">
    <source>
        <dbReference type="PROSITE-ProRule" id="PRU00339"/>
    </source>
</evidence>
<gene>
    <name evidence="6" type="ORF">SAMN05660836_01113</name>
</gene>
<dbReference type="EMBL" id="FOUU01000002">
    <property type="protein sequence ID" value="SFM66837.1"/>
    <property type="molecule type" value="Genomic_DNA"/>
</dbReference>
<dbReference type="InterPro" id="IPR011990">
    <property type="entry name" value="TPR-like_helical_dom_sf"/>
</dbReference>
<dbReference type="AlphaFoldDB" id="A0A1I4SR37"/>
<dbReference type="OrthoDB" id="9781894at2"/>
<keyword evidence="7" id="KW-1185">Reference proteome</keyword>
<keyword evidence="2" id="KW-0472">Membrane</keyword>
<keyword evidence="4" id="KW-0802">TPR repeat</keyword>
<feature type="domain" description="Outer membrane lipoprotein BamD-like" evidence="5">
    <location>
        <begin position="50"/>
        <end position="215"/>
    </location>
</feature>
<accession>A0A1I4SR37</accession>
<sequence length="252" mass="29057">MRGMDIKRRALFEIVCVLFCVLLVGGCGTNLMEFYFGDLFESGSEIGATPDQLVWKGLQSIQDKDYGDAQKAFEQIIQQYPYSKYVVLAELKLADAYYLDEKYEEAAAAYEQFARLHPGNPVVPYVLYQLGMCYANMARSIDRDHGQLRRALTVFERITQAYAGTVWAQKARDKAVECRKKLAEYELYVARFYMKRGEYRAAAGRLEYALSEYLSEMNEMGKVKEAQEMLARCREEIDKGFDRPSLWTKLGF</sequence>
<dbReference type="InterPro" id="IPR039565">
    <property type="entry name" value="BamD-like"/>
</dbReference>
<keyword evidence="1" id="KW-0732">Signal</keyword>
<dbReference type="NCBIfam" id="TIGR03302">
    <property type="entry name" value="OM_YfiO"/>
    <property type="match status" value="1"/>
</dbReference>
<dbReference type="InterPro" id="IPR017689">
    <property type="entry name" value="BamD"/>
</dbReference>
<evidence type="ECO:0000313" key="6">
    <source>
        <dbReference type="EMBL" id="SFM66837.1"/>
    </source>
</evidence>
<dbReference type="PROSITE" id="PS51257">
    <property type="entry name" value="PROKAR_LIPOPROTEIN"/>
    <property type="match status" value="1"/>
</dbReference>
<organism evidence="6 7">
    <name type="scientific">Thermodesulforhabdus norvegica</name>
    <dbReference type="NCBI Taxonomy" id="39841"/>
    <lineage>
        <taxon>Bacteria</taxon>
        <taxon>Pseudomonadati</taxon>
        <taxon>Thermodesulfobacteriota</taxon>
        <taxon>Syntrophobacteria</taxon>
        <taxon>Syntrophobacterales</taxon>
        <taxon>Thermodesulforhabdaceae</taxon>
        <taxon>Thermodesulforhabdus</taxon>
    </lineage>
</organism>